<dbReference type="Proteomes" id="UP000184038">
    <property type="component" value="Unassembled WGS sequence"/>
</dbReference>
<dbReference type="PRINTS" id="PR00455">
    <property type="entry name" value="HTHTETR"/>
</dbReference>
<dbReference type="AlphaFoldDB" id="A0A1M7MDI4"/>
<dbReference type="InterPro" id="IPR050624">
    <property type="entry name" value="HTH-type_Tx_Regulator"/>
</dbReference>
<dbReference type="Pfam" id="PF00440">
    <property type="entry name" value="TetR_N"/>
    <property type="match status" value="1"/>
</dbReference>
<feature type="domain" description="HTH tetR-type" evidence="3">
    <location>
        <begin position="7"/>
        <end position="67"/>
    </location>
</feature>
<evidence type="ECO:0000313" key="4">
    <source>
        <dbReference type="EMBL" id="SHM88411.1"/>
    </source>
</evidence>
<dbReference type="Gene3D" id="1.10.357.10">
    <property type="entry name" value="Tetracycline Repressor, domain 2"/>
    <property type="match status" value="1"/>
</dbReference>
<proteinExistence type="predicted"/>
<dbReference type="InterPro" id="IPR009057">
    <property type="entry name" value="Homeodomain-like_sf"/>
</dbReference>
<dbReference type="STRING" id="1120996.SAMN02746066_03747"/>
<dbReference type="PANTHER" id="PTHR43479">
    <property type="entry name" value="ACREF/ENVCD OPERON REPRESSOR-RELATED"/>
    <property type="match status" value="1"/>
</dbReference>
<accession>A0A1M7MDI4</accession>
<dbReference type="InterPro" id="IPR001647">
    <property type="entry name" value="HTH_TetR"/>
</dbReference>
<organism evidence="4 5">
    <name type="scientific">Anaerosporobacter mobilis DSM 15930</name>
    <dbReference type="NCBI Taxonomy" id="1120996"/>
    <lineage>
        <taxon>Bacteria</taxon>
        <taxon>Bacillati</taxon>
        <taxon>Bacillota</taxon>
        <taxon>Clostridia</taxon>
        <taxon>Lachnospirales</taxon>
        <taxon>Lachnospiraceae</taxon>
        <taxon>Anaerosporobacter</taxon>
    </lineage>
</organism>
<evidence type="ECO:0000256" key="1">
    <source>
        <dbReference type="ARBA" id="ARBA00023125"/>
    </source>
</evidence>
<gene>
    <name evidence="4" type="ORF">SAMN02746066_03747</name>
</gene>
<dbReference type="PROSITE" id="PS50977">
    <property type="entry name" value="HTH_TETR_2"/>
    <property type="match status" value="1"/>
</dbReference>
<dbReference type="GO" id="GO:0003677">
    <property type="term" value="F:DNA binding"/>
    <property type="evidence" value="ECO:0007669"/>
    <property type="project" value="UniProtKB-UniRule"/>
</dbReference>
<evidence type="ECO:0000313" key="5">
    <source>
        <dbReference type="Proteomes" id="UP000184038"/>
    </source>
</evidence>
<keyword evidence="1 2" id="KW-0238">DNA-binding</keyword>
<evidence type="ECO:0000259" key="3">
    <source>
        <dbReference type="PROSITE" id="PS50977"/>
    </source>
</evidence>
<sequence length="198" mass="23116">MEELQELDNREKILECALNLFYQKGYDAVGVQEIVTLAGITKPTMYYYFKSKYGLLEALLHERCSKMNEQLREAAFYNGDLVYTLERYAKTMFAIAESDLRFYYLTLSLFYSARENETYKAIIPYMKEQFAIIRGIFEQAAGYLGNMNGRQEQFAVGFSGILNNYILVYFEREDTTGQLEDDKTIYSLVHQFMHGIVV</sequence>
<evidence type="ECO:0000256" key="2">
    <source>
        <dbReference type="PROSITE-ProRule" id="PRU00335"/>
    </source>
</evidence>
<protein>
    <submittedName>
        <fullName evidence="4">Transcriptional regulator, TetR family</fullName>
    </submittedName>
</protein>
<dbReference type="SUPFAM" id="SSF46689">
    <property type="entry name" value="Homeodomain-like"/>
    <property type="match status" value="1"/>
</dbReference>
<dbReference type="PANTHER" id="PTHR43479:SF11">
    <property type="entry name" value="ACREF_ENVCD OPERON REPRESSOR-RELATED"/>
    <property type="match status" value="1"/>
</dbReference>
<dbReference type="RefSeq" id="WP_073290146.1">
    <property type="nucleotide sequence ID" value="NZ_FRCP01000020.1"/>
</dbReference>
<reference evidence="4 5" key="1">
    <citation type="submission" date="2016-11" db="EMBL/GenBank/DDBJ databases">
        <authorList>
            <person name="Jaros S."/>
            <person name="Januszkiewicz K."/>
            <person name="Wedrychowicz H."/>
        </authorList>
    </citation>
    <scope>NUCLEOTIDE SEQUENCE [LARGE SCALE GENOMIC DNA]</scope>
    <source>
        <strain evidence="4 5">DSM 15930</strain>
    </source>
</reference>
<keyword evidence="5" id="KW-1185">Reference proteome</keyword>
<feature type="DNA-binding region" description="H-T-H motif" evidence="2">
    <location>
        <begin position="30"/>
        <end position="49"/>
    </location>
</feature>
<dbReference type="EMBL" id="FRCP01000020">
    <property type="protein sequence ID" value="SHM88411.1"/>
    <property type="molecule type" value="Genomic_DNA"/>
</dbReference>
<name>A0A1M7MDI4_9FIRM</name>